<dbReference type="EMBL" id="LT840184">
    <property type="protein sequence ID" value="SMF83800.1"/>
    <property type="molecule type" value="Genomic_DNA"/>
</dbReference>
<keyword evidence="2" id="KW-1185">Reference proteome</keyword>
<dbReference type="RefSeq" id="WP_208919418.1">
    <property type="nucleotide sequence ID" value="NZ_LT840184.1"/>
</dbReference>
<accession>A0A1X7HC86</accession>
<dbReference type="Pfam" id="PF04229">
    <property type="entry name" value="GrpB"/>
    <property type="match status" value="1"/>
</dbReference>
<dbReference type="PANTHER" id="PTHR34822">
    <property type="entry name" value="GRPB DOMAIN PROTEIN (AFU_ORTHOLOGUE AFUA_1G01530)"/>
    <property type="match status" value="1"/>
</dbReference>
<dbReference type="SUPFAM" id="SSF81301">
    <property type="entry name" value="Nucleotidyltransferase"/>
    <property type="match status" value="1"/>
</dbReference>
<keyword evidence="1" id="KW-0808">Transferase</keyword>
<sequence>MTERKRIIEVIPYNPEWKTEFEKIKKMISSYIGDLILAIEHVGSTSVEGLSAKPIIDLDVVIESYDVFPSIVERLEQEGYEHEGNLGTEGREAFRRIFNDGCMKYHLYVCPKVGRGYLEHIAFRDYLRSNEQARKEYELLKIRLAETYRFDIDSYSNHKTEFVKDILKKTLYNASFNNGQKA</sequence>
<evidence type="ECO:0000313" key="2">
    <source>
        <dbReference type="Proteomes" id="UP000192940"/>
    </source>
</evidence>
<name>A0A1X7HC86_9BACL</name>
<organism evidence="1 2">
    <name type="scientific">Paenibacillus uliginis N3/975</name>
    <dbReference type="NCBI Taxonomy" id="1313296"/>
    <lineage>
        <taxon>Bacteria</taxon>
        <taxon>Bacillati</taxon>
        <taxon>Bacillota</taxon>
        <taxon>Bacilli</taxon>
        <taxon>Bacillales</taxon>
        <taxon>Paenibacillaceae</taxon>
        <taxon>Paenibacillus</taxon>
    </lineage>
</organism>
<protein>
    <submittedName>
        <fullName evidence="1">GrpB domain, predicted nucleotidyltransferase, UPF0157 family</fullName>
    </submittedName>
</protein>
<dbReference type="Gene3D" id="3.30.460.10">
    <property type="entry name" value="Beta Polymerase, domain 2"/>
    <property type="match status" value="1"/>
</dbReference>
<dbReference type="GO" id="GO:0016740">
    <property type="term" value="F:transferase activity"/>
    <property type="evidence" value="ECO:0007669"/>
    <property type="project" value="UniProtKB-KW"/>
</dbReference>
<dbReference type="InterPro" id="IPR043519">
    <property type="entry name" value="NT_sf"/>
</dbReference>
<reference evidence="1 2" key="1">
    <citation type="submission" date="2017-04" db="EMBL/GenBank/DDBJ databases">
        <authorList>
            <person name="Afonso C.L."/>
            <person name="Miller P.J."/>
            <person name="Scott M.A."/>
            <person name="Spackman E."/>
            <person name="Goraichik I."/>
            <person name="Dimitrov K.M."/>
            <person name="Suarez D.L."/>
            <person name="Swayne D.E."/>
        </authorList>
    </citation>
    <scope>NUCLEOTIDE SEQUENCE [LARGE SCALE GENOMIC DNA]</scope>
    <source>
        <strain evidence="1 2">N3/975</strain>
    </source>
</reference>
<gene>
    <name evidence="1" type="ORF">SAMN05661091_2458</name>
</gene>
<proteinExistence type="predicted"/>
<dbReference type="Proteomes" id="UP000192940">
    <property type="component" value="Chromosome I"/>
</dbReference>
<dbReference type="PANTHER" id="PTHR34822:SF1">
    <property type="entry name" value="GRPB FAMILY PROTEIN"/>
    <property type="match status" value="1"/>
</dbReference>
<dbReference type="STRING" id="1313296.SAMN05661091_2458"/>
<dbReference type="InterPro" id="IPR007344">
    <property type="entry name" value="GrpB/CoaE"/>
</dbReference>
<evidence type="ECO:0000313" key="1">
    <source>
        <dbReference type="EMBL" id="SMF83800.1"/>
    </source>
</evidence>
<dbReference type="AlphaFoldDB" id="A0A1X7HC86"/>